<protein>
    <recommendedName>
        <fullName evidence="1">DUF1263 domain-containing protein</fullName>
    </recommendedName>
</protein>
<organism evidence="2 3">
    <name type="scientific">Oryza sativa subsp. japonica</name>
    <name type="common">Rice</name>
    <dbReference type="NCBI Taxonomy" id="39947"/>
    <lineage>
        <taxon>Eukaryota</taxon>
        <taxon>Viridiplantae</taxon>
        <taxon>Streptophyta</taxon>
        <taxon>Embryophyta</taxon>
        <taxon>Tracheophyta</taxon>
        <taxon>Spermatophyta</taxon>
        <taxon>Magnoliopsida</taxon>
        <taxon>Liliopsida</taxon>
        <taxon>Poales</taxon>
        <taxon>Poaceae</taxon>
        <taxon>BOP clade</taxon>
        <taxon>Oryzoideae</taxon>
        <taxon>Oryzeae</taxon>
        <taxon>Oryzinae</taxon>
        <taxon>Oryza</taxon>
        <taxon>Oryza sativa</taxon>
    </lineage>
</organism>
<gene>
    <name evidence="2" type="primary">P0048E12.20</name>
</gene>
<sequence length="59" mass="6524">MGAWPSVQSDVTGDRQVTDRSFLTDASQSGTPHVCPYCIECGIAQYFRMRNTSVVLVNK</sequence>
<dbReference type="AlphaFoldDB" id="Q6ZAH6"/>
<reference evidence="3" key="1">
    <citation type="journal article" date="2005" name="Nature">
        <title>The map-based sequence of the rice genome.</title>
        <authorList>
            <consortium name="International rice genome sequencing project (IRGSP)"/>
            <person name="Matsumoto T."/>
            <person name="Wu J."/>
            <person name="Kanamori H."/>
            <person name="Katayose Y."/>
            <person name="Fujisawa M."/>
            <person name="Namiki N."/>
            <person name="Mizuno H."/>
            <person name="Yamamoto K."/>
            <person name="Antonio B.A."/>
            <person name="Baba T."/>
            <person name="Sakata K."/>
            <person name="Nagamura Y."/>
            <person name="Aoki H."/>
            <person name="Arikawa K."/>
            <person name="Arita K."/>
            <person name="Bito T."/>
            <person name="Chiden Y."/>
            <person name="Fujitsuka N."/>
            <person name="Fukunaka R."/>
            <person name="Hamada M."/>
            <person name="Harada C."/>
            <person name="Hayashi A."/>
            <person name="Hijishita S."/>
            <person name="Honda M."/>
            <person name="Hosokawa S."/>
            <person name="Ichikawa Y."/>
            <person name="Idonuma A."/>
            <person name="Iijima M."/>
            <person name="Ikeda M."/>
            <person name="Ikeno M."/>
            <person name="Ito K."/>
            <person name="Ito S."/>
            <person name="Ito T."/>
            <person name="Ito Y."/>
            <person name="Ito Y."/>
            <person name="Iwabuchi A."/>
            <person name="Kamiya K."/>
            <person name="Karasawa W."/>
            <person name="Kurita K."/>
            <person name="Katagiri S."/>
            <person name="Kikuta A."/>
            <person name="Kobayashi H."/>
            <person name="Kobayashi N."/>
            <person name="Machita K."/>
            <person name="Maehara T."/>
            <person name="Masukawa M."/>
            <person name="Mizubayashi T."/>
            <person name="Mukai Y."/>
            <person name="Nagasaki H."/>
            <person name="Nagata Y."/>
            <person name="Naito S."/>
            <person name="Nakashima M."/>
            <person name="Nakama Y."/>
            <person name="Nakamichi Y."/>
            <person name="Nakamura M."/>
            <person name="Meguro A."/>
            <person name="Negishi M."/>
            <person name="Ohta I."/>
            <person name="Ohta T."/>
            <person name="Okamoto M."/>
            <person name="Ono N."/>
            <person name="Saji S."/>
            <person name="Sakaguchi M."/>
            <person name="Sakai K."/>
            <person name="Shibata M."/>
            <person name="Shimokawa T."/>
            <person name="Song J."/>
            <person name="Takazaki Y."/>
            <person name="Terasawa K."/>
            <person name="Tsugane M."/>
            <person name="Tsuji K."/>
            <person name="Ueda S."/>
            <person name="Waki K."/>
            <person name="Yamagata H."/>
            <person name="Yamamoto M."/>
            <person name="Yamamoto S."/>
            <person name="Yamane H."/>
            <person name="Yoshiki S."/>
            <person name="Yoshihara R."/>
            <person name="Yukawa K."/>
            <person name="Zhong H."/>
            <person name="Yano M."/>
            <person name="Yuan Q."/>
            <person name="Ouyang S."/>
            <person name="Liu J."/>
            <person name="Jones K.M."/>
            <person name="Gansberger K."/>
            <person name="Moffat K."/>
            <person name="Hill J."/>
            <person name="Bera J."/>
            <person name="Fadrosh D."/>
            <person name="Jin S."/>
            <person name="Johri S."/>
            <person name="Kim M."/>
            <person name="Overton L."/>
            <person name="Reardon M."/>
            <person name="Tsitrin T."/>
            <person name="Vuong H."/>
            <person name="Weaver B."/>
            <person name="Ciecko A."/>
            <person name="Tallon L."/>
            <person name="Jackson J."/>
            <person name="Pai G."/>
            <person name="Aken S.V."/>
            <person name="Utterback T."/>
            <person name="Reidmuller S."/>
            <person name="Feldblyum T."/>
            <person name="Hsiao J."/>
            <person name="Zismann V."/>
            <person name="Iobst S."/>
            <person name="de Vazeille A.R."/>
            <person name="Buell C.R."/>
            <person name="Ying K."/>
            <person name="Li Y."/>
            <person name="Lu T."/>
            <person name="Huang Y."/>
            <person name="Zhao Q."/>
            <person name="Feng Q."/>
            <person name="Zhang L."/>
            <person name="Zhu J."/>
            <person name="Weng Q."/>
            <person name="Mu J."/>
            <person name="Lu Y."/>
            <person name="Fan D."/>
            <person name="Liu Y."/>
            <person name="Guan J."/>
            <person name="Zhang Y."/>
            <person name="Yu S."/>
            <person name="Liu X."/>
            <person name="Zhang Y."/>
            <person name="Hong G."/>
            <person name="Han B."/>
            <person name="Choisne N."/>
            <person name="Demange N."/>
            <person name="Orjeda G."/>
            <person name="Samain S."/>
            <person name="Cattolico L."/>
            <person name="Pelletier E."/>
            <person name="Couloux A."/>
            <person name="Segurens B."/>
            <person name="Wincker P."/>
            <person name="D'Hont A."/>
            <person name="Scarpelli C."/>
            <person name="Weissenbach J."/>
            <person name="Salanoubat M."/>
            <person name="Quetier F."/>
            <person name="Yu Y."/>
            <person name="Kim H.R."/>
            <person name="Rambo T."/>
            <person name="Currie J."/>
            <person name="Collura K."/>
            <person name="Luo M."/>
            <person name="Yang T."/>
            <person name="Ammiraju J.S.S."/>
            <person name="Engler F."/>
            <person name="Soderlund C."/>
            <person name="Wing R.A."/>
            <person name="Palmer L.E."/>
            <person name="de la Bastide M."/>
            <person name="Spiegel L."/>
            <person name="Nascimento L."/>
            <person name="Zutavern T."/>
            <person name="O'Shaughnessy A."/>
            <person name="Dike S."/>
            <person name="Dedhia N."/>
            <person name="Preston R."/>
            <person name="Balija V."/>
            <person name="McCombie W.R."/>
            <person name="Chow T."/>
            <person name="Chen H."/>
            <person name="Chung M."/>
            <person name="Chen C."/>
            <person name="Shaw J."/>
            <person name="Wu H."/>
            <person name="Hsiao K."/>
            <person name="Chao Y."/>
            <person name="Chu M."/>
            <person name="Cheng C."/>
            <person name="Hour A."/>
            <person name="Lee P."/>
            <person name="Lin S."/>
            <person name="Lin Y."/>
            <person name="Liou J."/>
            <person name="Liu S."/>
            <person name="Hsing Y."/>
            <person name="Raghuvanshi S."/>
            <person name="Mohanty A."/>
            <person name="Bharti A.K."/>
            <person name="Gaur A."/>
            <person name="Gupta V."/>
            <person name="Kumar D."/>
            <person name="Ravi V."/>
            <person name="Vij S."/>
            <person name="Kapur A."/>
            <person name="Khurana P."/>
            <person name="Khurana P."/>
            <person name="Khurana J.P."/>
            <person name="Tyagi A.K."/>
            <person name="Gaikwad K."/>
            <person name="Singh A."/>
            <person name="Dalal V."/>
            <person name="Srivastava S."/>
            <person name="Dixit A."/>
            <person name="Pal A.K."/>
            <person name="Ghazi I.A."/>
            <person name="Yadav M."/>
            <person name="Pandit A."/>
            <person name="Bhargava A."/>
            <person name="Sureshbabu K."/>
            <person name="Batra K."/>
            <person name="Sharma T.R."/>
            <person name="Mohapatra T."/>
            <person name="Singh N.K."/>
            <person name="Messing J."/>
            <person name="Nelson A.B."/>
            <person name="Fuks G."/>
            <person name="Kavchok S."/>
            <person name="Keizer G."/>
            <person name="Linton E."/>
            <person name="Llaca V."/>
            <person name="Song R."/>
            <person name="Tanyolac B."/>
            <person name="Young S."/>
            <person name="Ho-Il K."/>
            <person name="Hahn J.H."/>
            <person name="Sangsakoo G."/>
            <person name="Vanavichit A."/>
            <person name="de Mattos Luiz.A.T."/>
            <person name="Zimmer P.D."/>
            <person name="Malone G."/>
            <person name="Dellagostin O."/>
            <person name="de Oliveira A.C."/>
            <person name="Bevan M."/>
            <person name="Bancroft I."/>
            <person name="Minx P."/>
            <person name="Cordum H."/>
            <person name="Wilson R."/>
            <person name="Cheng Z."/>
            <person name="Jin W."/>
            <person name="Jiang J."/>
            <person name="Leong S.A."/>
            <person name="Iwama H."/>
            <person name="Gojobori T."/>
            <person name="Itoh T."/>
            <person name="Niimura Y."/>
            <person name="Fujii Y."/>
            <person name="Habara T."/>
            <person name="Sakai H."/>
            <person name="Sato Y."/>
            <person name="Wilson G."/>
            <person name="Kumar K."/>
            <person name="McCouch S."/>
            <person name="Juretic N."/>
            <person name="Hoen D."/>
            <person name="Wright S."/>
            <person name="Bruskiewich R."/>
            <person name="Bureau T."/>
            <person name="Miyao A."/>
            <person name="Hirochika H."/>
            <person name="Nishikawa T."/>
            <person name="Kadowaki K."/>
            <person name="Sugiura M."/>
            <person name="Burr B."/>
            <person name="Sasaki T."/>
        </authorList>
    </citation>
    <scope>NUCLEOTIDE SEQUENCE [LARGE SCALE GENOMIC DNA]</scope>
    <source>
        <strain evidence="3">cv. Nipponbare</strain>
    </source>
</reference>
<evidence type="ECO:0000313" key="3">
    <source>
        <dbReference type="Proteomes" id="UP000000763"/>
    </source>
</evidence>
<dbReference type="Pfam" id="PF06882">
    <property type="entry name" value="DUF1263"/>
    <property type="match status" value="1"/>
</dbReference>
<proteinExistence type="predicted"/>
<reference evidence="3" key="2">
    <citation type="journal article" date="2008" name="Nucleic Acids Res.">
        <title>The rice annotation project database (RAP-DB): 2008 update.</title>
        <authorList>
            <consortium name="The rice annotation project (RAP)"/>
        </authorList>
    </citation>
    <scope>GENOME REANNOTATION</scope>
    <source>
        <strain evidence="3">cv. Nipponbare</strain>
    </source>
</reference>
<dbReference type="EMBL" id="AP004661">
    <property type="protein sequence ID" value="BAD03348.1"/>
    <property type="molecule type" value="Genomic_DNA"/>
</dbReference>
<evidence type="ECO:0000259" key="1">
    <source>
        <dbReference type="Pfam" id="PF06882"/>
    </source>
</evidence>
<dbReference type="Proteomes" id="UP000000763">
    <property type="component" value="Chromosome 8"/>
</dbReference>
<feature type="domain" description="DUF1263" evidence="1">
    <location>
        <begin position="6"/>
        <end position="44"/>
    </location>
</feature>
<name>Q6ZAH6_ORYSJ</name>
<dbReference type="InterPro" id="IPR010685">
    <property type="entry name" value="DUF1263"/>
</dbReference>
<evidence type="ECO:0000313" key="2">
    <source>
        <dbReference type="EMBL" id="BAD03348.1"/>
    </source>
</evidence>
<accession>Q6ZAH6</accession>